<name>A0A2S7WN21_9FLAO</name>
<dbReference type="Proteomes" id="UP000238882">
    <property type="component" value="Unassembled WGS sequence"/>
</dbReference>
<dbReference type="OrthoDB" id="9907695at2"/>
<evidence type="ECO:0000313" key="1">
    <source>
        <dbReference type="EMBL" id="PQJ78846.1"/>
    </source>
</evidence>
<organism evidence="1 2">
    <name type="scientific">Polaribacter porphyrae</name>
    <dbReference type="NCBI Taxonomy" id="1137780"/>
    <lineage>
        <taxon>Bacteria</taxon>
        <taxon>Pseudomonadati</taxon>
        <taxon>Bacteroidota</taxon>
        <taxon>Flavobacteriia</taxon>
        <taxon>Flavobacteriales</taxon>
        <taxon>Flavobacteriaceae</taxon>
    </lineage>
</organism>
<comment type="caution">
    <text evidence="1">The sequence shown here is derived from an EMBL/GenBank/DDBJ whole genome shotgun (WGS) entry which is preliminary data.</text>
</comment>
<dbReference type="EMBL" id="MSCN01000001">
    <property type="protein sequence ID" value="PQJ78846.1"/>
    <property type="molecule type" value="Genomic_DNA"/>
</dbReference>
<proteinExistence type="predicted"/>
<gene>
    <name evidence="1" type="ORF">BTO18_06455</name>
</gene>
<reference evidence="1 2" key="1">
    <citation type="submission" date="2016-12" db="EMBL/GenBank/DDBJ databases">
        <title>Trade-off between light-utilization and light-protection in marine flavobacteria.</title>
        <authorList>
            <person name="Kumagai Y."/>
            <person name="Yoshizawa S."/>
            <person name="Kogure K."/>
            <person name="Iwasaki W."/>
        </authorList>
    </citation>
    <scope>NUCLEOTIDE SEQUENCE [LARGE SCALE GENOMIC DNA]</scope>
    <source>
        <strain evidence="1 2">NBRC 108759</strain>
    </source>
</reference>
<dbReference type="AlphaFoldDB" id="A0A2S7WN21"/>
<dbReference type="RefSeq" id="WP_105015442.1">
    <property type="nucleotide sequence ID" value="NZ_MSCN01000001.1"/>
</dbReference>
<keyword evidence="2" id="KW-1185">Reference proteome</keyword>
<protein>
    <submittedName>
        <fullName evidence="1">Uncharacterized protein</fullName>
    </submittedName>
</protein>
<accession>A0A2S7WN21</accession>
<dbReference type="PROSITE" id="PS51257">
    <property type="entry name" value="PROKAR_LIPOPROTEIN"/>
    <property type="match status" value="1"/>
</dbReference>
<evidence type="ECO:0000313" key="2">
    <source>
        <dbReference type="Proteomes" id="UP000238882"/>
    </source>
</evidence>
<sequence length="90" mass="10317">MKKIKIIIVITLGLTLGCKAQTQEERFNSYNTLIIGTWIAEDDSSNKVIFSSDNKMKVYIDNNLEDTTFYELSLTCNSNSNNSYDVFFKN</sequence>